<feature type="transmembrane region" description="Helical" evidence="1">
    <location>
        <begin position="231"/>
        <end position="250"/>
    </location>
</feature>
<dbReference type="AlphaFoldDB" id="A0A1N6I2A9"/>
<feature type="transmembrane region" description="Helical" evidence="1">
    <location>
        <begin position="313"/>
        <end position="333"/>
    </location>
</feature>
<gene>
    <name evidence="2" type="ORF">SAMN05444168_3891</name>
</gene>
<keyword evidence="1" id="KW-0472">Membrane</keyword>
<feature type="transmembrane region" description="Helical" evidence="1">
    <location>
        <begin position="184"/>
        <end position="201"/>
    </location>
</feature>
<evidence type="ECO:0000313" key="3">
    <source>
        <dbReference type="Proteomes" id="UP000184693"/>
    </source>
</evidence>
<feature type="transmembrane region" description="Helical" evidence="1">
    <location>
        <begin position="134"/>
        <end position="154"/>
    </location>
</feature>
<feature type="transmembrane region" description="Helical" evidence="1">
    <location>
        <begin position="207"/>
        <end position="224"/>
    </location>
</feature>
<evidence type="ECO:0008006" key="4">
    <source>
        <dbReference type="Google" id="ProtNLM"/>
    </source>
</evidence>
<evidence type="ECO:0000313" key="2">
    <source>
        <dbReference type="EMBL" id="SIO26141.1"/>
    </source>
</evidence>
<reference evidence="2 3" key="1">
    <citation type="submission" date="2016-11" db="EMBL/GenBank/DDBJ databases">
        <authorList>
            <person name="Jaros S."/>
            <person name="Januszkiewicz K."/>
            <person name="Wedrychowicz H."/>
        </authorList>
    </citation>
    <scope>NUCLEOTIDE SEQUENCE [LARGE SCALE GENOMIC DNA]</scope>
    <source>
        <strain evidence="2 3">GAS86</strain>
    </source>
</reference>
<feature type="transmembrane region" description="Helical" evidence="1">
    <location>
        <begin position="86"/>
        <end position="114"/>
    </location>
</feature>
<feature type="transmembrane region" description="Helical" evidence="1">
    <location>
        <begin position="345"/>
        <end position="363"/>
    </location>
</feature>
<name>A0A1N6I2A9_9BURK</name>
<feature type="transmembrane region" description="Helical" evidence="1">
    <location>
        <begin position="369"/>
        <end position="390"/>
    </location>
</feature>
<sequence length="557" mass="61216">MNTNVTARQSWPFLPRMNSARSLLIACWIVPLIFGIYSLTQGADSNWDIRNYHLYNAFALLHGKMSIDLAPAGMQSYFNPLLDVPYYLMAMHLPAMVVGFIMGVVHGLNFVLLLGICHQALANLPEQERNRTSFWLALAGCLTANFMSAIGNSMGDNTTSLFSLGALLIVMTVWSRLTGASARVVLIIAVAGVISGMGAGLKLTNVVYSVAVCAGLLCVPTTAIARLRLSFVFGVGVLLGLAATGGYWFANLWHLYGNPLYPQFSSVFPSALTAKVGAVDTRWFPSSIWEAVAFPFVFSINPYRVGQARLHQGIWAVAYVIFWWWMIAAFVRARKGVSMTRLPSTARPVVAYVVIGYLVWLKVFSIQRYLVPIELCLPLFIYLLLTQLLAYRVARNLATVLLVVCSIVVLVGGAHSWGHDLWAKKMFDVDVPPLPDPEKTTVLLTAGDPPLAWLVPMFPNTVAFASIRSAFPQTRPAYDNKVHDIARTRGGPVYALIPGYWTDGREDTAKNSAELTDSGRALADYGFLLDAGSCRIFHGHIGQGTYPYQWCSVASTR</sequence>
<dbReference type="EMBL" id="FSRM01000001">
    <property type="protein sequence ID" value="SIO26141.1"/>
    <property type="molecule type" value="Genomic_DNA"/>
</dbReference>
<feature type="transmembrane region" description="Helical" evidence="1">
    <location>
        <begin position="160"/>
        <end position="177"/>
    </location>
</feature>
<evidence type="ECO:0000256" key="1">
    <source>
        <dbReference type="SAM" id="Phobius"/>
    </source>
</evidence>
<protein>
    <recommendedName>
        <fullName evidence="4">DUF2029 domain-containing protein</fullName>
    </recommendedName>
</protein>
<feature type="transmembrane region" description="Helical" evidence="1">
    <location>
        <begin position="20"/>
        <end position="40"/>
    </location>
</feature>
<accession>A0A1N6I2A9</accession>
<keyword evidence="1" id="KW-1133">Transmembrane helix</keyword>
<organism evidence="2 3">
    <name type="scientific">Paraburkholderia phenazinium</name>
    <dbReference type="NCBI Taxonomy" id="60549"/>
    <lineage>
        <taxon>Bacteria</taxon>
        <taxon>Pseudomonadati</taxon>
        <taxon>Pseudomonadota</taxon>
        <taxon>Betaproteobacteria</taxon>
        <taxon>Burkholderiales</taxon>
        <taxon>Burkholderiaceae</taxon>
        <taxon>Paraburkholderia</taxon>
    </lineage>
</organism>
<dbReference type="Proteomes" id="UP000184693">
    <property type="component" value="Unassembled WGS sequence"/>
</dbReference>
<keyword evidence="1" id="KW-0812">Transmembrane</keyword>
<proteinExistence type="predicted"/>
<feature type="transmembrane region" description="Helical" evidence="1">
    <location>
        <begin position="397"/>
        <end position="417"/>
    </location>
</feature>